<gene>
    <name evidence="6" type="ordered locus">AciX8_2604</name>
</gene>
<accession>G8P0C0</accession>
<dbReference type="GO" id="GO:0016020">
    <property type="term" value="C:membrane"/>
    <property type="evidence" value="ECO:0007669"/>
    <property type="project" value="InterPro"/>
</dbReference>
<comment type="subcellular location">
    <subcellularLocation>
        <location evidence="1">Cell envelope</location>
    </subcellularLocation>
</comment>
<dbReference type="eggNOG" id="COG0845">
    <property type="taxonomic scope" value="Bacteria"/>
</dbReference>
<dbReference type="NCBIfam" id="TIGR01730">
    <property type="entry name" value="RND_mfp"/>
    <property type="match status" value="1"/>
</dbReference>
<comment type="similarity">
    <text evidence="2">Belongs to the membrane fusion protein (MFP) (TC 8.A.1) family.</text>
</comment>
<evidence type="ECO:0000256" key="5">
    <source>
        <dbReference type="SAM" id="Phobius"/>
    </source>
</evidence>
<dbReference type="Gene3D" id="2.40.420.20">
    <property type="match status" value="1"/>
</dbReference>
<feature type="transmembrane region" description="Helical" evidence="5">
    <location>
        <begin position="12"/>
        <end position="33"/>
    </location>
</feature>
<evidence type="ECO:0000256" key="4">
    <source>
        <dbReference type="SAM" id="MobiDB-lite"/>
    </source>
</evidence>
<evidence type="ECO:0000256" key="3">
    <source>
        <dbReference type="ARBA" id="ARBA00023054"/>
    </source>
</evidence>
<feature type="compositionally biased region" description="Polar residues" evidence="4">
    <location>
        <begin position="179"/>
        <end position="190"/>
    </location>
</feature>
<evidence type="ECO:0000313" key="7">
    <source>
        <dbReference type="Proteomes" id="UP000007113"/>
    </source>
</evidence>
<dbReference type="SUPFAM" id="SSF111369">
    <property type="entry name" value="HlyD-like secretion proteins"/>
    <property type="match status" value="2"/>
</dbReference>
<evidence type="ECO:0000256" key="2">
    <source>
        <dbReference type="ARBA" id="ARBA00009477"/>
    </source>
</evidence>
<protein>
    <submittedName>
        <fullName evidence="6">Efflux transporter, RND family, MFP subunit</fullName>
    </submittedName>
</protein>
<dbReference type="STRING" id="682795.AciX8_2604"/>
<dbReference type="InterPro" id="IPR050465">
    <property type="entry name" value="UPF0194_transport"/>
</dbReference>
<name>G8P0C0_GRAMM</name>
<keyword evidence="5" id="KW-1133">Transmembrane helix</keyword>
<keyword evidence="3" id="KW-0175">Coiled coil</keyword>
<feature type="region of interest" description="Disordered" evidence="4">
    <location>
        <begin position="179"/>
        <end position="198"/>
    </location>
</feature>
<keyword evidence="5" id="KW-0472">Membrane</keyword>
<dbReference type="AlphaFoldDB" id="G8P0C0"/>
<dbReference type="KEGG" id="gma:AciX8_2604"/>
<keyword evidence="5" id="KW-0812">Transmembrane</keyword>
<dbReference type="HOGENOM" id="CLU_018816_14_5_0"/>
<keyword evidence="7" id="KW-1185">Reference proteome</keyword>
<organism evidence="6 7">
    <name type="scientific">Granulicella mallensis (strain ATCC BAA-1857 / DSM 23137 / MP5ACTX8)</name>
    <dbReference type="NCBI Taxonomy" id="682795"/>
    <lineage>
        <taxon>Bacteria</taxon>
        <taxon>Pseudomonadati</taxon>
        <taxon>Acidobacteriota</taxon>
        <taxon>Terriglobia</taxon>
        <taxon>Terriglobales</taxon>
        <taxon>Acidobacteriaceae</taxon>
        <taxon>Granulicella</taxon>
    </lineage>
</organism>
<dbReference type="Gene3D" id="2.40.50.100">
    <property type="match status" value="1"/>
</dbReference>
<dbReference type="GO" id="GO:0022857">
    <property type="term" value="F:transmembrane transporter activity"/>
    <property type="evidence" value="ECO:0007669"/>
    <property type="project" value="InterPro"/>
</dbReference>
<dbReference type="PANTHER" id="PTHR32347">
    <property type="entry name" value="EFFLUX SYSTEM COMPONENT YKNX-RELATED"/>
    <property type="match status" value="1"/>
</dbReference>
<dbReference type="GO" id="GO:0030313">
    <property type="term" value="C:cell envelope"/>
    <property type="evidence" value="ECO:0007669"/>
    <property type="project" value="UniProtKB-SubCell"/>
</dbReference>
<dbReference type="EMBL" id="CP003130">
    <property type="protein sequence ID" value="AEU36914.1"/>
    <property type="molecule type" value="Genomic_DNA"/>
</dbReference>
<dbReference type="PROSITE" id="PS51257">
    <property type="entry name" value="PROKAR_LIPOPROTEIN"/>
    <property type="match status" value="1"/>
</dbReference>
<dbReference type="Proteomes" id="UP000007113">
    <property type="component" value="Chromosome"/>
</dbReference>
<sequence length="417" mass="44637">MAQRESSQTRGWMWSIVALIACGALFLLVHMALRSTVAVHTATVGYEDIPSSVSTNGIVQPVDDFQAHAVAPGAVKKLFVTVGEKVSQGQELVRMDDSEARKNVVAAQAALQSSESTLKNMQNGGTHGELQTQTADMNAAQVQEQQSAASLSSLEALQAKGAASANEVATAKQRLSESQARLASLQTHHSSPYGPNDIAPLQAQVAQAHATLEAAQKALADIDIHSPIPGTVYYIPVAQYDFVPGGDTLLDVADLTHIQIQAYFDEPEVGKLADGQPVTIVWDAKPERVWHGHILQIPTTIIKYGTRYVGECIITVDDANGDLLPNTNVTVKVITQQRLHVLSVPREALHTDGPNNFIFKIVNGRLRKTPVQVGLGLNLTRAEITQGLSEGDTVVTGSTTEADLTDGLEVKVVKAQQ</sequence>
<evidence type="ECO:0000313" key="6">
    <source>
        <dbReference type="EMBL" id="AEU36914.1"/>
    </source>
</evidence>
<evidence type="ECO:0000256" key="1">
    <source>
        <dbReference type="ARBA" id="ARBA00004196"/>
    </source>
</evidence>
<reference evidence="6 7" key="1">
    <citation type="submission" date="2011-11" db="EMBL/GenBank/DDBJ databases">
        <title>Complete sequence of Granulicella mallensis MP5ACTX8.</title>
        <authorList>
            <consortium name="US DOE Joint Genome Institute"/>
            <person name="Lucas S."/>
            <person name="Copeland A."/>
            <person name="Lapidus A."/>
            <person name="Cheng J.-F."/>
            <person name="Goodwin L."/>
            <person name="Pitluck S."/>
            <person name="Peters L."/>
            <person name="Lu M."/>
            <person name="Detter J.C."/>
            <person name="Han C."/>
            <person name="Tapia R."/>
            <person name="Land M."/>
            <person name="Hauser L."/>
            <person name="Kyrpides N."/>
            <person name="Ivanova N."/>
            <person name="Mikhailova N."/>
            <person name="Pagani I."/>
            <person name="Rawat S."/>
            <person name="Mannisto M."/>
            <person name="Haggblom M."/>
            <person name="Woyke T."/>
        </authorList>
    </citation>
    <scope>NUCLEOTIDE SEQUENCE [LARGE SCALE GENOMIC DNA]</scope>
    <source>
        <strain evidence="7">ATCC BAA-1857 / DSM 23137 / MP5ACTX8</strain>
    </source>
</reference>
<dbReference type="InterPro" id="IPR006143">
    <property type="entry name" value="RND_pump_MFP"/>
</dbReference>
<dbReference type="Gene3D" id="2.40.30.170">
    <property type="match status" value="1"/>
</dbReference>
<proteinExistence type="inferred from homology"/>